<feature type="signal peptide" evidence="2">
    <location>
        <begin position="1"/>
        <end position="18"/>
    </location>
</feature>
<evidence type="ECO:0000313" key="4">
    <source>
        <dbReference type="Proteomes" id="UP001224775"/>
    </source>
</evidence>
<sequence>MMKTVLVAGIIALPISSAFVSPHSRYGQRFHVAINDCVAASEHIFSTCSTKLNLLGNLFGNDVADVETKELARFSNLLVSSDVNIDVKFDSLSIMISSWSKMFSDHKKMGLTTAVDVVELPKSGDSAGVQLLFKKGKGGRFAYRDKDDKNDDGDKKKQKEDSVKEGGVQVMINKLSDGNLEVIASRCEIEEGTIIKEMSEQTIIDSLGQTMKAWKKEQQ</sequence>
<comment type="caution">
    <text evidence="3">The sequence shown here is derived from an EMBL/GenBank/DDBJ whole genome shotgun (WGS) entry which is preliminary data.</text>
</comment>
<evidence type="ECO:0000256" key="2">
    <source>
        <dbReference type="SAM" id="SignalP"/>
    </source>
</evidence>
<proteinExistence type="predicted"/>
<gene>
    <name evidence="3" type="ORF">QTG54_013832</name>
</gene>
<dbReference type="Proteomes" id="UP001224775">
    <property type="component" value="Unassembled WGS sequence"/>
</dbReference>
<evidence type="ECO:0000313" key="3">
    <source>
        <dbReference type="EMBL" id="KAK1735669.1"/>
    </source>
</evidence>
<name>A0AAD8XXG8_9STRA</name>
<keyword evidence="2" id="KW-0732">Signal</keyword>
<accession>A0AAD8XXG8</accession>
<protein>
    <submittedName>
        <fullName evidence="3">Uncharacterized protein</fullName>
    </submittedName>
</protein>
<feature type="chain" id="PRO_5041929709" evidence="2">
    <location>
        <begin position="19"/>
        <end position="219"/>
    </location>
</feature>
<organism evidence="3 4">
    <name type="scientific">Skeletonema marinoi</name>
    <dbReference type="NCBI Taxonomy" id="267567"/>
    <lineage>
        <taxon>Eukaryota</taxon>
        <taxon>Sar</taxon>
        <taxon>Stramenopiles</taxon>
        <taxon>Ochrophyta</taxon>
        <taxon>Bacillariophyta</taxon>
        <taxon>Coscinodiscophyceae</taxon>
        <taxon>Thalassiosirophycidae</taxon>
        <taxon>Thalassiosirales</taxon>
        <taxon>Skeletonemataceae</taxon>
        <taxon>Skeletonema</taxon>
        <taxon>Skeletonema marinoi-dohrnii complex</taxon>
    </lineage>
</organism>
<feature type="region of interest" description="Disordered" evidence="1">
    <location>
        <begin position="144"/>
        <end position="163"/>
    </location>
</feature>
<reference evidence="3" key="1">
    <citation type="submission" date="2023-06" db="EMBL/GenBank/DDBJ databases">
        <title>Survivors Of The Sea: Transcriptome response of Skeletonema marinoi to long-term dormancy.</title>
        <authorList>
            <person name="Pinder M.I.M."/>
            <person name="Kourtchenko O."/>
            <person name="Robertson E.K."/>
            <person name="Larsson T."/>
            <person name="Maumus F."/>
            <person name="Osuna-Cruz C.M."/>
            <person name="Vancaester E."/>
            <person name="Stenow R."/>
            <person name="Vandepoele K."/>
            <person name="Ploug H."/>
            <person name="Bruchert V."/>
            <person name="Godhe A."/>
            <person name="Topel M."/>
        </authorList>
    </citation>
    <scope>NUCLEOTIDE SEQUENCE</scope>
    <source>
        <strain evidence="3">R05AC</strain>
    </source>
</reference>
<dbReference type="AlphaFoldDB" id="A0AAD8XXG8"/>
<evidence type="ECO:0000256" key="1">
    <source>
        <dbReference type="SAM" id="MobiDB-lite"/>
    </source>
</evidence>
<dbReference type="EMBL" id="JATAAI010000033">
    <property type="protein sequence ID" value="KAK1735669.1"/>
    <property type="molecule type" value="Genomic_DNA"/>
</dbReference>
<keyword evidence="4" id="KW-1185">Reference proteome</keyword>